<reference evidence="2 3" key="1">
    <citation type="journal article" date="2011" name="J. Bacteriol.">
        <title>Genome sequence of the Mycobacterium colombiense type strain, CECT 3035.</title>
        <authorList>
            <person name="Gonzalez-Perez M."/>
            <person name="Murcia M.I."/>
            <person name="Landsman D."/>
            <person name="Jordan I.K."/>
            <person name="Marino-Ramirez L."/>
        </authorList>
    </citation>
    <scope>NUCLEOTIDE SEQUENCE [LARGE SCALE GENOMIC DNA]</scope>
    <source>
        <strain evidence="2 3">CECT 3035</strain>
    </source>
</reference>
<dbReference type="Gene3D" id="2.40.110.10">
    <property type="entry name" value="Butyryl-CoA Dehydrogenase, subunit A, domain 2"/>
    <property type="match status" value="1"/>
</dbReference>
<dbReference type="InterPro" id="IPR006091">
    <property type="entry name" value="Acyl-CoA_Oxase/DH_mid-dom"/>
</dbReference>
<proteinExistence type="predicted"/>
<dbReference type="EMBL" id="AFVW02000002">
    <property type="protein sequence ID" value="EJO89502.1"/>
    <property type="molecule type" value="Genomic_DNA"/>
</dbReference>
<dbReference type="RefSeq" id="WP_007770015.1">
    <property type="nucleotide sequence ID" value="NZ_AFVW02000002.1"/>
</dbReference>
<organism evidence="2 3">
    <name type="scientific">Mycobacterium colombiense CECT 3035</name>
    <dbReference type="NCBI Taxonomy" id="1041522"/>
    <lineage>
        <taxon>Bacteria</taxon>
        <taxon>Bacillati</taxon>
        <taxon>Actinomycetota</taxon>
        <taxon>Actinomycetes</taxon>
        <taxon>Mycobacteriales</taxon>
        <taxon>Mycobacteriaceae</taxon>
        <taxon>Mycobacterium</taxon>
        <taxon>Mycobacterium avium complex (MAC)</taxon>
    </lineage>
</organism>
<dbReference type="GO" id="GO:0016627">
    <property type="term" value="F:oxidoreductase activity, acting on the CH-CH group of donors"/>
    <property type="evidence" value="ECO:0007669"/>
    <property type="project" value="InterPro"/>
</dbReference>
<gene>
    <name evidence="2" type="ORF">MCOL_V204915</name>
</gene>
<dbReference type="Proteomes" id="UP000006455">
    <property type="component" value="Unassembled WGS sequence"/>
</dbReference>
<dbReference type="AlphaFoldDB" id="J4JVR6"/>
<evidence type="ECO:0000313" key="2">
    <source>
        <dbReference type="EMBL" id="EJO89502.1"/>
    </source>
</evidence>
<protein>
    <submittedName>
        <fullName evidence="2">Acyl-CoA dehydrogenase</fullName>
    </submittedName>
</protein>
<feature type="domain" description="Acyl-CoA oxidase/dehydrogenase middle" evidence="1">
    <location>
        <begin position="206"/>
        <end position="277"/>
    </location>
</feature>
<dbReference type="GO" id="GO:0050660">
    <property type="term" value="F:flavin adenine dinucleotide binding"/>
    <property type="evidence" value="ECO:0007669"/>
    <property type="project" value="InterPro"/>
</dbReference>
<dbReference type="Gene3D" id="1.10.540.10">
    <property type="entry name" value="Acyl-CoA dehydrogenase/oxidase, N-terminal domain"/>
    <property type="match status" value="1"/>
</dbReference>
<name>J4JVR6_9MYCO</name>
<evidence type="ECO:0000259" key="1">
    <source>
        <dbReference type="Pfam" id="PF02770"/>
    </source>
</evidence>
<comment type="caution">
    <text evidence="2">The sequence shown here is derived from an EMBL/GenBank/DDBJ whole genome shotgun (WGS) entry which is preliminary data.</text>
</comment>
<dbReference type="InterPro" id="IPR009100">
    <property type="entry name" value="AcylCoA_DH/oxidase_NM_dom_sf"/>
</dbReference>
<dbReference type="InterPro" id="IPR046373">
    <property type="entry name" value="Acyl-CoA_Oxase/DH_mid-dom_sf"/>
</dbReference>
<evidence type="ECO:0000313" key="3">
    <source>
        <dbReference type="Proteomes" id="UP000006455"/>
    </source>
</evidence>
<dbReference type="Pfam" id="PF02770">
    <property type="entry name" value="Acyl-CoA_dh_M"/>
    <property type="match status" value="1"/>
</dbReference>
<dbReference type="GeneID" id="31530595"/>
<dbReference type="eggNOG" id="COG1960">
    <property type="taxonomic scope" value="Bacteria"/>
</dbReference>
<sequence>MASEAPVATTNDFAALLKPDNLSALMRATWTWDDRALRRDLATLLVDLDAAAGEYMPAGVDPDVLAALRNRALTSGAHFVSTVLGPKLLVGTGSDWPPDLIDAALDPACFARAADASTAHFHRTGPDYIATHVQAAEHVAEPSWHGLAISGSLGLAEAFRAYGYSLSDAALFGNIGLAWQALKATPDSATAVEYAGRLEQGAICAAFAAAEMTGSWDPALVRTRATQAPGGWRLTGVKNYVPAAGTADILFVIARSVAGPSLFAVDPSAQGVQVDPRAGVDPSRPLFDVALADTPAELVSDEGRGGRLMSEVIDLATTALAAEQVGLIERAINVLTDRSPADTGALPERVLEHAAAVSLWRRAVENPSPITAAAAHIGCSKAAVSAATAVAAHCGPDAQTDAILRRAISANLLFGGPAVSHERLLERLGI</sequence>
<dbReference type="SUPFAM" id="SSF56645">
    <property type="entry name" value="Acyl-CoA dehydrogenase NM domain-like"/>
    <property type="match status" value="1"/>
</dbReference>
<dbReference type="Gene3D" id="1.20.140.10">
    <property type="entry name" value="Butyryl-CoA Dehydrogenase, subunit A, domain 3"/>
    <property type="match status" value="1"/>
</dbReference>
<dbReference type="InterPro" id="IPR037069">
    <property type="entry name" value="AcylCoA_DH/ox_N_sf"/>
</dbReference>
<accession>J4JVR6</accession>
<dbReference type="STRING" id="1041522.GCA_002105755_02098"/>